<feature type="compositionally biased region" description="Basic and acidic residues" evidence="5">
    <location>
        <begin position="728"/>
        <end position="739"/>
    </location>
</feature>
<accession>A0A9P6WPR5</accession>
<dbReference type="InterPro" id="IPR001138">
    <property type="entry name" value="Zn2Cys6_DnaBD"/>
</dbReference>
<dbReference type="Gene3D" id="4.10.240.10">
    <property type="entry name" value="Zn(2)-C6 fungal-type DNA-binding domain"/>
    <property type="match status" value="1"/>
</dbReference>
<dbReference type="GO" id="GO:0005634">
    <property type="term" value="C:nucleus"/>
    <property type="evidence" value="ECO:0007669"/>
    <property type="project" value="UniProtKB-SubCell"/>
</dbReference>
<dbReference type="PANTHER" id="PTHR31001:SF90">
    <property type="entry name" value="CENTROMERE DNA-BINDING PROTEIN COMPLEX CBF3 SUBUNIT B"/>
    <property type="match status" value="1"/>
</dbReference>
<evidence type="ECO:0000256" key="2">
    <source>
        <dbReference type="ARBA" id="ARBA00022980"/>
    </source>
</evidence>
<dbReference type="GO" id="GO:0005840">
    <property type="term" value="C:ribosome"/>
    <property type="evidence" value="ECO:0007669"/>
    <property type="project" value="UniProtKB-KW"/>
</dbReference>
<keyword evidence="2" id="KW-0689">Ribosomal protein</keyword>
<name>A0A9P6WPR5_9ASCO</name>
<dbReference type="GO" id="GO:0006412">
    <property type="term" value="P:translation"/>
    <property type="evidence" value="ECO:0007669"/>
    <property type="project" value="InterPro"/>
</dbReference>
<feature type="transmembrane region" description="Helical" evidence="6">
    <location>
        <begin position="364"/>
        <end position="388"/>
    </location>
</feature>
<dbReference type="EMBL" id="PUHW01000011">
    <property type="protein sequence ID" value="KAG0691017.1"/>
    <property type="molecule type" value="Genomic_DNA"/>
</dbReference>
<dbReference type="GO" id="GO:0003735">
    <property type="term" value="F:structural constituent of ribosome"/>
    <property type="evidence" value="ECO:0007669"/>
    <property type="project" value="InterPro"/>
</dbReference>
<gene>
    <name evidence="8" type="ORF">C6P40_000296</name>
</gene>
<feature type="compositionally biased region" description="Acidic residues" evidence="5">
    <location>
        <begin position="740"/>
        <end position="756"/>
    </location>
</feature>
<keyword evidence="9" id="KW-1185">Reference proteome</keyword>
<dbReference type="GO" id="GO:0000981">
    <property type="term" value="F:DNA-binding transcription factor activity, RNA polymerase II-specific"/>
    <property type="evidence" value="ECO:0007669"/>
    <property type="project" value="InterPro"/>
</dbReference>
<dbReference type="Pfam" id="PF04758">
    <property type="entry name" value="Ribosomal_S30"/>
    <property type="match status" value="1"/>
</dbReference>
<protein>
    <recommendedName>
        <fullName evidence="7">Zn(2)-C6 fungal-type domain-containing protein</fullName>
    </recommendedName>
</protein>
<keyword evidence="4" id="KW-0687">Ribonucleoprotein</keyword>
<dbReference type="CDD" id="cd12148">
    <property type="entry name" value="fungal_TF_MHR"/>
    <property type="match status" value="1"/>
</dbReference>
<evidence type="ECO:0000256" key="6">
    <source>
        <dbReference type="SAM" id="Phobius"/>
    </source>
</evidence>
<reference evidence="8" key="1">
    <citation type="submission" date="2020-11" db="EMBL/GenBank/DDBJ databases">
        <title>Kefir isolates.</title>
        <authorList>
            <person name="Marcisauskas S."/>
            <person name="Kim Y."/>
            <person name="Blasche S."/>
        </authorList>
    </citation>
    <scope>NUCLEOTIDE SEQUENCE</scope>
    <source>
        <strain evidence="8">Olga-1</strain>
    </source>
</reference>
<evidence type="ECO:0000259" key="7">
    <source>
        <dbReference type="PROSITE" id="PS50048"/>
    </source>
</evidence>
<dbReference type="AlphaFoldDB" id="A0A9P6WPR5"/>
<feature type="region of interest" description="Disordered" evidence="5">
    <location>
        <begin position="666"/>
        <end position="757"/>
    </location>
</feature>
<keyword evidence="6" id="KW-1133">Transmembrane helix</keyword>
<evidence type="ECO:0000256" key="4">
    <source>
        <dbReference type="ARBA" id="ARBA00023274"/>
    </source>
</evidence>
<feature type="domain" description="Zn(2)-C6 fungal-type" evidence="7">
    <location>
        <begin position="43"/>
        <end position="74"/>
    </location>
</feature>
<evidence type="ECO:0000313" key="8">
    <source>
        <dbReference type="EMBL" id="KAG0691017.1"/>
    </source>
</evidence>
<proteinExistence type="predicted"/>
<keyword evidence="6" id="KW-0472">Membrane</keyword>
<dbReference type="CDD" id="cd00067">
    <property type="entry name" value="GAL4"/>
    <property type="match status" value="1"/>
</dbReference>
<dbReference type="GO" id="GO:0012505">
    <property type="term" value="C:endomembrane system"/>
    <property type="evidence" value="ECO:0007669"/>
    <property type="project" value="UniProtKB-SubCell"/>
</dbReference>
<dbReference type="Proteomes" id="UP000697127">
    <property type="component" value="Unassembled WGS sequence"/>
</dbReference>
<dbReference type="SUPFAM" id="SSF57701">
    <property type="entry name" value="Zn2/Cys6 DNA-binding domain"/>
    <property type="match status" value="1"/>
</dbReference>
<dbReference type="PROSITE" id="PS50048">
    <property type="entry name" value="ZN2_CY6_FUNGAL_2"/>
    <property type="match status" value="1"/>
</dbReference>
<evidence type="ECO:0000313" key="9">
    <source>
        <dbReference type="Proteomes" id="UP000697127"/>
    </source>
</evidence>
<sequence length="1047" mass="121079">MAYSRKRTQLTSDPVKVKLENDGHEGDQIDFSKVKRTTRVIKSCTKCKERKVKCNFEIPCDRCIARNQAHLCSREPIIFDGMYINNNNTKELKYSQENDILKKKISELQDVISKLKSIVDERMPSDSSINEPTPEDSFNFNVPSYSRFKLNEVILNNRLTSTKSDTKDKDLINWNVYSSTVSILDKALTNGLMLDGSNSSANEMDYNTEEWLLLKDKSYQKYKADDSKSKCWLYELDLLLKLDKNKCDLLVNSGLKIDVVFPIIDKEQFLKEYEEYWADESIPEKHLTSIHTKTAENYALLALMYSLMCLGLYQCDEKDRKKLNFSYYDWDNYSRGLFSASLDSLYKSRYMTYPKVRSIQIISFLRILAGFLGGINLSACLIGTSFMITYKLDLMGITDKYKVNNVWNTLAYDWYDDQERYSLTTLSYMKSLPKLEKYFSLEKSEKKLIDWAQYQLYNFVSVAIIKKKYYFGGNDGLLNNLKNADVELRYLKIQATRDFDSYNIDEYPNISDEMIQCIKYHVDAIINHEILQVNLKMSKFLTYQEWTKNCYPACYSSALQQLESFTSKYIPVAFKSFPFIFQYITYSILFLIIDSMLDKHHKKNQRHIMRIAKKIMNVFKSFKVIIRGVIRGVYVIKKLLGLMRLKRKEDETKNAKRTKFATHRTKINQDNVVNENHTVMESNEPVESNDRSSVIVNDNDAKGKGVGDNGLTGKEVKENQVNPINEDNFFKIDQNNKENDYDESDDSSDSESDDDLPLYCSTLEQHNKSEYTNIAAQNQMPPANAESVPLLVNPFNVSETPCFNFNSNAILPVNNVLPSTGNQFPIQNSIMNILEDRSVKADQNTRRVSRSSWFDEHHNINNNDENYDTVSYDNEKEVANISHHNLIFRWIIFFGKKVDGGNPARDHLANERTILAYIRTALNMVIYGLILSQLGKYIIVSPINGLKVTMDLTDEQMQTYKEMKKMLDCVYKFSRPLSALVFSMSLATLVFGGIRAGKVKSQTPKVEKTEKPKKPKGRAYKRLLYTKRFVNAAITPGGKRKMNSNAK</sequence>
<dbReference type="SMART" id="SM00066">
    <property type="entry name" value="GAL4"/>
    <property type="match status" value="1"/>
</dbReference>
<evidence type="ECO:0000256" key="1">
    <source>
        <dbReference type="ARBA" id="ARBA00004123"/>
    </source>
</evidence>
<dbReference type="GO" id="GO:0008270">
    <property type="term" value="F:zinc ion binding"/>
    <property type="evidence" value="ECO:0007669"/>
    <property type="project" value="InterPro"/>
</dbReference>
<organism evidence="8 9">
    <name type="scientific">Pichia californica</name>
    <dbReference type="NCBI Taxonomy" id="460514"/>
    <lineage>
        <taxon>Eukaryota</taxon>
        <taxon>Fungi</taxon>
        <taxon>Dikarya</taxon>
        <taxon>Ascomycota</taxon>
        <taxon>Saccharomycotina</taxon>
        <taxon>Pichiomycetes</taxon>
        <taxon>Pichiales</taxon>
        <taxon>Pichiaceae</taxon>
        <taxon>Pichia</taxon>
    </lineage>
</organism>
<keyword evidence="6" id="KW-0812">Transmembrane</keyword>
<dbReference type="InterPro" id="IPR006846">
    <property type="entry name" value="Ribosomal_eS30"/>
</dbReference>
<feature type="compositionally biased region" description="Polar residues" evidence="5">
    <location>
        <begin position="668"/>
        <end position="681"/>
    </location>
</feature>
<dbReference type="InterPro" id="IPR050613">
    <property type="entry name" value="Sec_Metabolite_Reg"/>
</dbReference>
<dbReference type="PANTHER" id="PTHR31001">
    <property type="entry name" value="UNCHARACTERIZED TRANSCRIPTIONAL REGULATORY PROTEIN"/>
    <property type="match status" value="1"/>
</dbReference>
<evidence type="ECO:0000256" key="3">
    <source>
        <dbReference type="ARBA" id="ARBA00023242"/>
    </source>
</evidence>
<comment type="caution">
    <text evidence="8">The sequence shown here is derived from an EMBL/GenBank/DDBJ whole genome shotgun (WGS) entry which is preliminary data.</text>
</comment>
<dbReference type="GO" id="GO:1990904">
    <property type="term" value="C:ribonucleoprotein complex"/>
    <property type="evidence" value="ECO:0007669"/>
    <property type="project" value="UniProtKB-KW"/>
</dbReference>
<keyword evidence="3" id="KW-0539">Nucleus</keyword>
<evidence type="ECO:0000256" key="5">
    <source>
        <dbReference type="SAM" id="MobiDB-lite"/>
    </source>
</evidence>
<dbReference type="PROSITE" id="PS00463">
    <property type="entry name" value="ZN2_CY6_FUNGAL_1"/>
    <property type="match status" value="1"/>
</dbReference>
<dbReference type="InterPro" id="IPR036864">
    <property type="entry name" value="Zn2-C6_fun-type_DNA-bd_sf"/>
</dbReference>
<comment type="subcellular location">
    <subcellularLocation>
        <location evidence="1">Nucleus</location>
    </subcellularLocation>
</comment>